<feature type="compositionally biased region" description="Acidic residues" evidence="1">
    <location>
        <begin position="33"/>
        <end position="45"/>
    </location>
</feature>
<feature type="region of interest" description="Disordered" evidence="1">
    <location>
        <begin position="29"/>
        <end position="110"/>
    </location>
</feature>
<name>A0A699V9B4_TANCI</name>
<dbReference type="GO" id="GO:0004386">
    <property type="term" value="F:helicase activity"/>
    <property type="evidence" value="ECO:0007669"/>
    <property type="project" value="UniProtKB-KW"/>
</dbReference>
<comment type="caution">
    <text evidence="2">The sequence shown here is derived from an EMBL/GenBank/DDBJ whole genome shotgun (WGS) entry which is preliminary data.</text>
</comment>
<dbReference type="EMBL" id="BKCJ011406658">
    <property type="protein sequence ID" value="GFD30703.1"/>
    <property type="molecule type" value="Genomic_DNA"/>
</dbReference>
<proteinExistence type="predicted"/>
<sequence length="151" mass="16906">NIFESFKIIYQGKTFWVRAKEVPGWSPKFKEQLDEDSEPEDDIFEGVDKPNIDNSEEEFEDENVVPDTVFDDGSVKPSVVENSSGNQGEKNKDSNCSESLKFPPAFTPSVEKEVGCNMDKQELNYDNLNGGASNQGDHVNAGIDNSYSKRE</sequence>
<accession>A0A699V9B4</accession>
<keyword evidence="2" id="KW-0547">Nucleotide-binding</keyword>
<dbReference type="GO" id="GO:0005524">
    <property type="term" value="F:ATP binding"/>
    <property type="evidence" value="ECO:0007669"/>
    <property type="project" value="UniProtKB-KW"/>
</dbReference>
<dbReference type="AlphaFoldDB" id="A0A699V9B4"/>
<feature type="non-terminal residue" evidence="2">
    <location>
        <position position="151"/>
    </location>
</feature>
<reference evidence="2" key="1">
    <citation type="journal article" date="2019" name="Sci. Rep.">
        <title>Draft genome of Tanacetum cinerariifolium, the natural source of mosquito coil.</title>
        <authorList>
            <person name="Yamashiro T."/>
            <person name="Shiraishi A."/>
            <person name="Satake H."/>
            <person name="Nakayama K."/>
        </authorList>
    </citation>
    <scope>NUCLEOTIDE SEQUENCE</scope>
</reference>
<feature type="region of interest" description="Disordered" evidence="1">
    <location>
        <begin position="122"/>
        <end position="151"/>
    </location>
</feature>
<keyword evidence="2" id="KW-0347">Helicase</keyword>
<protein>
    <submittedName>
        <fullName evidence="2">UvrD-like helicase, ATP-binding domain, P-loop containing nucleoside triphosphate hydrolase</fullName>
    </submittedName>
</protein>
<keyword evidence="2" id="KW-0378">Hydrolase</keyword>
<organism evidence="2">
    <name type="scientific">Tanacetum cinerariifolium</name>
    <name type="common">Dalmatian daisy</name>
    <name type="synonym">Chrysanthemum cinerariifolium</name>
    <dbReference type="NCBI Taxonomy" id="118510"/>
    <lineage>
        <taxon>Eukaryota</taxon>
        <taxon>Viridiplantae</taxon>
        <taxon>Streptophyta</taxon>
        <taxon>Embryophyta</taxon>
        <taxon>Tracheophyta</taxon>
        <taxon>Spermatophyta</taxon>
        <taxon>Magnoliopsida</taxon>
        <taxon>eudicotyledons</taxon>
        <taxon>Gunneridae</taxon>
        <taxon>Pentapetalae</taxon>
        <taxon>asterids</taxon>
        <taxon>campanulids</taxon>
        <taxon>Asterales</taxon>
        <taxon>Asteraceae</taxon>
        <taxon>Asteroideae</taxon>
        <taxon>Anthemideae</taxon>
        <taxon>Anthemidinae</taxon>
        <taxon>Tanacetum</taxon>
    </lineage>
</organism>
<gene>
    <name evidence="2" type="ORF">Tci_902672</name>
</gene>
<feature type="non-terminal residue" evidence="2">
    <location>
        <position position="1"/>
    </location>
</feature>
<evidence type="ECO:0000313" key="2">
    <source>
        <dbReference type="EMBL" id="GFD30703.1"/>
    </source>
</evidence>
<keyword evidence="2" id="KW-0067">ATP-binding</keyword>
<feature type="compositionally biased region" description="Acidic residues" evidence="1">
    <location>
        <begin position="54"/>
        <end position="64"/>
    </location>
</feature>
<dbReference type="GO" id="GO:0016787">
    <property type="term" value="F:hydrolase activity"/>
    <property type="evidence" value="ECO:0007669"/>
    <property type="project" value="UniProtKB-KW"/>
</dbReference>
<feature type="compositionally biased region" description="Polar residues" evidence="1">
    <location>
        <begin position="124"/>
        <end position="137"/>
    </location>
</feature>
<evidence type="ECO:0000256" key="1">
    <source>
        <dbReference type="SAM" id="MobiDB-lite"/>
    </source>
</evidence>